<keyword evidence="1" id="KW-0732">Signal</keyword>
<reference evidence="2" key="1">
    <citation type="submission" date="2022-07" db="EMBL/GenBank/DDBJ databases">
        <authorList>
            <person name="Trinca V."/>
            <person name="Uliana J.V.C."/>
            <person name="Torres T.T."/>
            <person name="Ward R.J."/>
            <person name="Monesi N."/>
        </authorList>
    </citation>
    <scope>NUCLEOTIDE SEQUENCE</scope>
    <source>
        <strain evidence="2">HSMRA1968</strain>
        <tissue evidence="2">Whole embryos</tissue>
    </source>
</reference>
<dbReference type="AlphaFoldDB" id="A0A9Q0NB01"/>
<gene>
    <name evidence="2" type="primary">ast_0</name>
    <name evidence="2" type="ORF">Bhyg_02169</name>
</gene>
<evidence type="ECO:0000313" key="2">
    <source>
        <dbReference type="EMBL" id="KAJ6646952.1"/>
    </source>
</evidence>
<dbReference type="OrthoDB" id="8032897at2759"/>
<proteinExistence type="predicted"/>
<protein>
    <submittedName>
        <fullName evidence="2">Allatostatin</fullName>
    </submittedName>
</protein>
<sequence>MSSSMQIAYQLLVLSVIMTMAVSRPQNGIENQESAENQPSVSDLQNLQKFYTSYRLAGPGGYMGVEESSPIDRVPLQYFRSPSVGGNNMANYWDPMFRLPEMKRQVRYRQCYFNPISCFKK</sequence>
<dbReference type="Proteomes" id="UP001151699">
    <property type="component" value="Chromosome A"/>
</dbReference>
<dbReference type="EMBL" id="WJQU01000001">
    <property type="protein sequence ID" value="KAJ6646952.1"/>
    <property type="molecule type" value="Genomic_DNA"/>
</dbReference>
<organism evidence="2 3">
    <name type="scientific">Pseudolycoriella hygida</name>
    <dbReference type="NCBI Taxonomy" id="35572"/>
    <lineage>
        <taxon>Eukaryota</taxon>
        <taxon>Metazoa</taxon>
        <taxon>Ecdysozoa</taxon>
        <taxon>Arthropoda</taxon>
        <taxon>Hexapoda</taxon>
        <taxon>Insecta</taxon>
        <taxon>Pterygota</taxon>
        <taxon>Neoptera</taxon>
        <taxon>Endopterygota</taxon>
        <taxon>Diptera</taxon>
        <taxon>Nematocera</taxon>
        <taxon>Sciaroidea</taxon>
        <taxon>Sciaridae</taxon>
        <taxon>Pseudolycoriella</taxon>
    </lineage>
</organism>
<evidence type="ECO:0000256" key="1">
    <source>
        <dbReference type="SAM" id="SignalP"/>
    </source>
</evidence>
<evidence type="ECO:0000313" key="3">
    <source>
        <dbReference type="Proteomes" id="UP001151699"/>
    </source>
</evidence>
<accession>A0A9Q0NB01</accession>
<comment type="caution">
    <text evidence="2">The sequence shown here is derived from an EMBL/GenBank/DDBJ whole genome shotgun (WGS) entry which is preliminary data.</text>
</comment>
<feature type="signal peptide" evidence="1">
    <location>
        <begin position="1"/>
        <end position="23"/>
    </location>
</feature>
<name>A0A9Q0NB01_9DIPT</name>
<keyword evidence="3" id="KW-1185">Reference proteome</keyword>
<feature type="chain" id="PRO_5040320851" evidence="1">
    <location>
        <begin position="24"/>
        <end position="121"/>
    </location>
</feature>